<keyword evidence="3" id="KW-0597">Phosphoprotein</keyword>
<comment type="subcellular location">
    <subcellularLocation>
        <location evidence="1">Cell membrane</location>
        <topology evidence="1">Multi-pass membrane protein</topology>
    </subcellularLocation>
</comment>
<dbReference type="Proteomes" id="UP000233248">
    <property type="component" value="Unassembled WGS sequence"/>
</dbReference>
<dbReference type="InterPro" id="IPR036890">
    <property type="entry name" value="HATPase_C_sf"/>
</dbReference>
<keyword evidence="5 12" id="KW-0812">Transmembrane</keyword>
<keyword evidence="4" id="KW-0808">Transferase</keyword>
<keyword evidence="10" id="KW-0902">Two-component regulatory system</keyword>
<dbReference type="Gene3D" id="1.10.287.130">
    <property type="match status" value="1"/>
</dbReference>
<proteinExistence type="predicted"/>
<evidence type="ECO:0000256" key="10">
    <source>
        <dbReference type="ARBA" id="ARBA00023012"/>
    </source>
</evidence>
<protein>
    <recommendedName>
        <fullName evidence="13">Histidine kinase domain-containing protein</fullName>
    </recommendedName>
</protein>
<gene>
    <name evidence="14" type="ORF">CP960_10065</name>
</gene>
<dbReference type="EMBL" id="NXIF01000038">
    <property type="protein sequence ID" value="PKI80286.1"/>
    <property type="molecule type" value="Genomic_DNA"/>
</dbReference>
<evidence type="ECO:0000256" key="8">
    <source>
        <dbReference type="ARBA" id="ARBA00022840"/>
    </source>
</evidence>
<dbReference type="Pfam" id="PF02518">
    <property type="entry name" value="HATPase_c"/>
    <property type="match status" value="1"/>
</dbReference>
<dbReference type="GO" id="GO:0005524">
    <property type="term" value="F:ATP binding"/>
    <property type="evidence" value="ECO:0007669"/>
    <property type="project" value="UniProtKB-KW"/>
</dbReference>
<dbReference type="NCBIfam" id="TIGR00229">
    <property type="entry name" value="sensory_box"/>
    <property type="match status" value="1"/>
</dbReference>
<evidence type="ECO:0000256" key="12">
    <source>
        <dbReference type="SAM" id="Phobius"/>
    </source>
</evidence>
<accession>A0A2N1J156</accession>
<dbReference type="GO" id="GO:0000155">
    <property type="term" value="F:phosphorelay sensor kinase activity"/>
    <property type="evidence" value="ECO:0007669"/>
    <property type="project" value="InterPro"/>
</dbReference>
<dbReference type="InterPro" id="IPR033479">
    <property type="entry name" value="dCache_1"/>
</dbReference>
<feature type="transmembrane region" description="Helical" evidence="12">
    <location>
        <begin position="279"/>
        <end position="301"/>
    </location>
</feature>
<evidence type="ECO:0000313" key="15">
    <source>
        <dbReference type="Proteomes" id="UP000233248"/>
    </source>
</evidence>
<dbReference type="InterPro" id="IPR003594">
    <property type="entry name" value="HATPase_dom"/>
</dbReference>
<dbReference type="InterPro" id="IPR000014">
    <property type="entry name" value="PAS"/>
</dbReference>
<evidence type="ECO:0000256" key="2">
    <source>
        <dbReference type="ARBA" id="ARBA00022475"/>
    </source>
</evidence>
<dbReference type="CDD" id="cd12913">
    <property type="entry name" value="PDC1_MCP_like"/>
    <property type="match status" value="1"/>
</dbReference>
<dbReference type="GO" id="GO:0005886">
    <property type="term" value="C:plasma membrane"/>
    <property type="evidence" value="ECO:0007669"/>
    <property type="project" value="UniProtKB-SubCell"/>
</dbReference>
<dbReference type="PANTHER" id="PTHR43065">
    <property type="entry name" value="SENSOR HISTIDINE KINASE"/>
    <property type="match status" value="1"/>
</dbReference>
<dbReference type="Gene3D" id="3.30.450.20">
    <property type="entry name" value="PAS domain"/>
    <property type="match status" value="3"/>
</dbReference>
<dbReference type="SUPFAM" id="SSF103190">
    <property type="entry name" value="Sensory domain-like"/>
    <property type="match status" value="1"/>
</dbReference>
<keyword evidence="7" id="KW-0418">Kinase</keyword>
<evidence type="ECO:0000259" key="13">
    <source>
        <dbReference type="PROSITE" id="PS50109"/>
    </source>
</evidence>
<evidence type="ECO:0000256" key="5">
    <source>
        <dbReference type="ARBA" id="ARBA00022692"/>
    </source>
</evidence>
<dbReference type="SUPFAM" id="SSF47384">
    <property type="entry name" value="Homodimeric domain of signal transducing histidine kinase"/>
    <property type="match status" value="1"/>
</dbReference>
<dbReference type="KEGG" id="ahs:AHALO_0084"/>
<reference evidence="14 15" key="1">
    <citation type="submission" date="2017-09" db="EMBL/GenBank/DDBJ databases">
        <title>Genomics of the genus Arcobacter.</title>
        <authorList>
            <person name="Perez-Cataluna A."/>
            <person name="Figueras M.J."/>
            <person name="Salas-Masso N."/>
        </authorList>
    </citation>
    <scope>NUCLEOTIDE SEQUENCE [LARGE SCALE GENOMIC DNA]</scope>
    <source>
        <strain evidence="14 15">DSM 18005</strain>
    </source>
</reference>
<comment type="caution">
    <text evidence="14">The sequence shown here is derived from an EMBL/GenBank/DDBJ whole genome shotgun (WGS) entry which is preliminary data.</text>
</comment>
<organism evidence="14 15">
    <name type="scientific">Malaciobacter halophilus</name>
    <dbReference type="NCBI Taxonomy" id="197482"/>
    <lineage>
        <taxon>Bacteria</taxon>
        <taxon>Pseudomonadati</taxon>
        <taxon>Campylobacterota</taxon>
        <taxon>Epsilonproteobacteria</taxon>
        <taxon>Campylobacterales</taxon>
        <taxon>Arcobacteraceae</taxon>
        <taxon>Malaciobacter</taxon>
    </lineage>
</organism>
<evidence type="ECO:0000256" key="4">
    <source>
        <dbReference type="ARBA" id="ARBA00022679"/>
    </source>
</evidence>
<keyword evidence="2" id="KW-1003">Cell membrane</keyword>
<feature type="transmembrane region" description="Helical" evidence="12">
    <location>
        <begin position="12"/>
        <end position="30"/>
    </location>
</feature>
<dbReference type="InterPro" id="IPR036097">
    <property type="entry name" value="HisK_dim/P_sf"/>
</dbReference>
<evidence type="ECO:0000256" key="1">
    <source>
        <dbReference type="ARBA" id="ARBA00004651"/>
    </source>
</evidence>
<dbReference type="InterPro" id="IPR005467">
    <property type="entry name" value="His_kinase_dom"/>
</dbReference>
<keyword evidence="15" id="KW-1185">Reference proteome</keyword>
<dbReference type="AlphaFoldDB" id="A0A2N1J156"/>
<evidence type="ECO:0000256" key="9">
    <source>
        <dbReference type="ARBA" id="ARBA00022989"/>
    </source>
</evidence>
<dbReference type="InterPro" id="IPR029151">
    <property type="entry name" value="Sensor-like_sf"/>
</dbReference>
<dbReference type="RefSeq" id="WP_101185282.1">
    <property type="nucleotide sequence ID" value="NZ_CP031218.1"/>
</dbReference>
<keyword evidence="9 12" id="KW-1133">Transmembrane helix</keyword>
<dbReference type="PANTHER" id="PTHR43065:SF42">
    <property type="entry name" value="TWO-COMPONENT SENSOR PPRA"/>
    <property type="match status" value="1"/>
</dbReference>
<dbReference type="PROSITE" id="PS50109">
    <property type="entry name" value="HIS_KIN"/>
    <property type="match status" value="1"/>
</dbReference>
<dbReference type="OrthoDB" id="5348173at2"/>
<evidence type="ECO:0000313" key="14">
    <source>
        <dbReference type="EMBL" id="PKI80286.1"/>
    </source>
</evidence>
<dbReference type="InterPro" id="IPR035965">
    <property type="entry name" value="PAS-like_dom_sf"/>
</dbReference>
<evidence type="ECO:0000256" key="6">
    <source>
        <dbReference type="ARBA" id="ARBA00022741"/>
    </source>
</evidence>
<dbReference type="Gene3D" id="3.30.565.10">
    <property type="entry name" value="Histidine kinase-like ATPase, C-terminal domain"/>
    <property type="match status" value="1"/>
</dbReference>
<dbReference type="SUPFAM" id="SSF55785">
    <property type="entry name" value="PYP-like sensor domain (PAS domain)"/>
    <property type="match status" value="1"/>
</dbReference>
<dbReference type="Pfam" id="PF02743">
    <property type="entry name" value="dCache_1"/>
    <property type="match status" value="1"/>
</dbReference>
<dbReference type="SMART" id="SM00387">
    <property type="entry name" value="HATPase_c"/>
    <property type="match status" value="1"/>
</dbReference>
<evidence type="ECO:0000256" key="7">
    <source>
        <dbReference type="ARBA" id="ARBA00022777"/>
    </source>
</evidence>
<name>A0A2N1J156_9BACT</name>
<feature type="domain" description="Histidine kinase" evidence="13">
    <location>
        <begin position="454"/>
        <end position="672"/>
    </location>
</feature>
<keyword evidence="11 12" id="KW-0472">Membrane</keyword>
<keyword evidence="6" id="KW-0547">Nucleotide-binding</keyword>
<evidence type="ECO:0000256" key="3">
    <source>
        <dbReference type="ARBA" id="ARBA00022553"/>
    </source>
</evidence>
<dbReference type="SUPFAM" id="SSF55874">
    <property type="entry name" value="ATPase domain of HSP90 chaperone/DNA topoisomerase II/histidine kinase"/>
    <property type="match status" value="1"/>
</dbReference>
<keyword evidence="8" id="KW-0067">ATP-binding</keyword>
<sequence>MSNVKLYTKKYLTLVFLLIAILSIYIYIVYSNYTNNKELLLDSTRQSQIKLVKAYKSKIDEKLLQKKRIIKATANYIKKKDRIKDYLLIKETLALAIRNGDFRSVYIGYFDDYFITGINWIAPSWYKVTKRQWYKQVENTKSIVVTKPYLDSDLDSNVISIATPLFKDDKLYAVLSSDIKIDDFRHDILSLMPLKEGFAFMMTKSGDVVLRPKKFSFNIDEQFLKSISKEFSINDSGVKTYKIEDENYIFTYDSLENSDWVFITVLSEKKIFEKIDSSLFRNLLIAAILMSIGIIAALYLSNIQRKLLRNKNLLELFAKSSSWGVLMTDKEGKVVFVNKFYEKIFSLANKSLYEKNILEIPHKIGNTYYFENDTHFFTQAKNNPIKISTYKVGNENIFNFQVTPLLKANRYFEGIIVTVNDITNERLIEKNKQKQEKIFIQNSKMIALGEMVSAISHQWKQPLSSLLLLLNNIDEKIQEKDFEDINEYILRSRKNIELMSETMDAFRSFYKEQIEVKEFDLVQIINEIINISSALIKMNSISINFYYNSSYEYKVHGYPTYLKQVLINLISNSKDALVEKINSSDFDEAKISIYLEKHDYNIILRFQDNANGVDSSKVSDIFTSAYTTKGEKGTGTGLHLCKLLIEEKMKGKIFLESNKNPTSFVIELKESK</sequence>
<evidence type="ECO:0000256" key="11">
    <source>
        <dbReference type="ARBA" id="ARBA00023136"/>
    </source>
</evidence>